<dbReference type="InterPro" id="IPR052162">
    <property type="entry name" value="Sensor_kinase/Photoreceptor"/>
</dbReference>
<keyword evidence="3" id="KW-0597">Phosphoprotein</keyword>
<protein>
    <recommendedName>
        <fullName evidence="2">histidine kinase</fullName>
        <ecNumber evidence="2">2.7.13.3</ecNumber>
    </recommendedName>
</protein>
<proteinExistence type="predicted"/>
<name>A0ABR6VP42_9BACT</name>
<dbReference type="InterPro" id="IPR000014">
    <property type="entry name" value="PAS"/>
</dbReference>
<evidence type="ECO:0000259" key="8">
    <source>
        <dbReference type="PROSITE" id="PS50112"/>
    </source>
</evidence>
<comment type="caution">
    <text evidence="9">The sequence shown here is derived from an EMBL/GenBank/DDBJ whole genome shotgun (WGS) entry which is preliminary data.</text>
</comment>
<keyword evidence="5" id="KW-0418">Kinase</keyword>
<dbReference type="InterPro" id="IPR035965">
    <property type="entry name" value="PAS-like_dom_sf"/>
</dbReference>
<dbReference type="RefSeq" id="WP_186633598.1">
    <property type="nucleotide sequence ID" value="NZ_JACOAF010000011.1"/>
</dbReference>
<organism evidence="9 10">
    <name type="scientific">Rufibacter sediminis</name>
    <dbReference type="NCBI Taxonomy" id="2762756"/>
    <lineage>
        <taxon>Bacteria</taxon>
        <taxon>Pseudomonadati</taxon>
        <taxon>Bacteroidota</taxon>
        <taxon>Cytophagia</taxon>
        <taxon>Cytophagales</taxon>
        <taxon>Hymenobacteraceae</taxon>
        <taxon>Rufibacter</taxon>
    </lineage>
</organism>
<dbReference type="InterPro" id="IPR013656">
    <property type="entry name" value="PAS_4"/>
</dbReference>
<dbReference type="CDD" id="cd00130">
    <property type="entry name" value="PAS"/>
    <property type="match status" value="1"/>
</dbReference>
<dbReference type="EMBL" id="JACOAF010000011">
    <property type="protein sequence ID" value="MBC3538933.1"/>
    <property type="molecule type" value="Genomic_DNA"/>
</dbReference>
<dbReference type="Proteomes" id="UP000659698">
    <property type="component" value="Unassembled WGS sequence"/>
</dbReference>
<sequence length="630" mass="71442">MKHQERGRQAPQAQQAHLQADDIYGIFMQSAALMCVFYGPTHVFKFVNPPYQALVGDRPLLGKHIAEAMPELAGQPIFDLLDRVYRTGEPFHAPEMLVRLDHVNSGDSLGENYYNFVYQALRDPSGQITGILVFAYEVTAQVQARQREQQLNRVLEEQVRQRTRETEEARQEAVREREHLERVFMQAPGAICILEGPLLVYRLVNPTYQQIFPGRTLLDKPLLEALPELTQSQVPEILARVYRTGETYVNAELPLLLARHEGDAPDQMYFSFTYQARRNGLGEVDGVLVFAHEVTEQARGRQAAEDSARQLRMVTDALPVLIGYLDQQETYRFANKAYESWFPLKSGELLGRRVTDVVGEQAYGKVKEYLHRALAGERVDFEATMPYREGFTRHIRTSYVPDERDGEVLGCYTLVTDVTAQVEAHRKLQESDQRNQSLARELQESNGSLVESNAKLGRLNDQLRHINADLDNFIYAASHDLRNPILNIEGLLGVLEENLASAGQGTKDTHRVMGMLRGAVGRFKQTIGQLAEVTKLQKESAEVVRPAELAPIISGLELDLAFDIQRSGARIEVEEPGCPNFPLSEKNLRSIVYNLLSNAIKYRSPERPPHIRLGCRRDRDIWTLSVRDNL</sequence>
<accession>A0ABR6VP42</accession>
<dbReference type="SUPFAM" id="SSF47384">
    <property type="entry name" value="Homodimeric domain of signal transducing histidine kinase"/>
    <property type="match status" value="1"/>
</dbReference>
<keyword evidence="10" id="KW-1185">Reference proteome</keyword>
<dbReference type="PROSITE" id="PS50112">
    <property type="entry name" value="PAS"/>
    <property type="match status" value="1"/>
</dbReference>
<evidence type="ECO:0000256" key="5">
    <source>
        <dbReference type="ARBA" id="ARBA00022777"/>
    </source>
</evidence>
<evidence type="ECO:0000313" key="10">
    <source>
        <dbReference type="Proteomes" id="UP000659698"/>
    </source>
</evidence>
<dbReference type="InterPro" id="IPR036097">
    <property type="entry name" value="HisK_dim/P_sf"/>
</dbReference>
<dbReference type="NCBIfam" id="TIGR00229">
    <property type="entry name" value="sensory_box"/>
    <property type="match status" value="1"/>
</dbReference>
<evidence type="ECO:0000256" key="6">
    <source>
        <dbReference type="SAM" id="Coils"/>
    </source>
</evidence>
<feature type="region of interest" description="Disordered" evidence="7">
    <location>
        <begin position="427"/>
        <end position="446"/>
    </location>
</feature>
<feature type="coiled-coil region" evidence="6">
    <location>
        <begin position="145"/>
        <end position="183"/>
    </location>
</feature>
<evidence type="ECO:0000256" key="7">
    <source>
        <dbReference type="SAM" id="MobiDB-lite"/>
    </source>
</evidence>
<dbReference type="EC" id="2.7.13.3" evidence="2"/>
<evidence type="ECO:0000256" key="2">
    <source>
        <dbReference type="ARBA" id="ARBA00012438"/>
    </source>
</evidence>
<evidence type="ECO:0000256" key="4">
    <source>
        <dbReference type="ARBA" id="ARBA00022679"/>
    </source>
</evidence>
<evidence type="ECO:0000256" key="3">
    <source>
        <dbReference type="ARBA" id="ARBA00022553"/>
    </source>
</evidence>
<dbReference type="SUPFAM" id="SSF55874">
    <property type="entry name" value="ATPase domain of HSP90 chaperone/DNA topoisomerase II/histidine kinase"/>
    <property type="match status" value="1"/>
</dbReference>
<reference evidence="9 10" key="1">
    <citation type="journal article" date="2019" name="Int. J. Syst. Evol. Microbiol.">
        <title>Rufibacter sediminis sp. nov., isolated from freshwater lake sediment.</title>
        <authorList>
            <person name="Qu J.H."/>
            <person name="Zhang L.J."/>
            <person name="Fu Y.H."/>
            <person name="Li H.F."/>
        </authorList>
    </citation>
    <scope>NUCLEOTIDE SEQUENCE [LARGE SCALE GENOMIC DNA]</scope>
    <source>
        <strain evidence="9 10">H-1</strain>
    </source>
</reference>
<comment type="catalytic activity">
    <reaction evidence="1">
        <text>ATP + protein L-histidine = ADP + protein N-phospho-L-histidine.</text>
        <dbReference type="EC" id="2.7.13.3"/>
    </reaction>
</comment>
<dbReference type="CDD" id="cd00082">
    <property type="entry name" value="HisKA"/>
    <property type="match status" value="1"/>
</dbReference>
<feature type="compositionally biased region" description="Polar residues" evidence="7">
    <location>
        <begin position="434"/>
        <end position="446"/>
    </location>
</feature>
<dbReference type="InterPro" id="IPR003661">
    <property type="entry name" value="HisK_dim/P_dom"/>
</dbReference>
<evidence type="ECO:0000313" key="9">
    <source>
        <dbReference type="EMBL" id="MBC3538933.1"/>
    </source>
</evidence>
<gene>
    <name evidence="9" type="ORF">H7U12_04520</name>
</gene>
<dbReference type="PANTHER" id="PTHR43304:SF1">
    <property type="entry name" value="PAC DOMAIN-CONTAINING PROTEIN"/>
    <property type="match status" value="1"/>
</dbReference>
<dbReference type="SMART" id="SM00091">
    <property type="entry name" value="PAS"/>
    <property type="match status" value="3"/>
</dbReference>
<feature type="domain" description="PAS" evidence="8">
    <location>
        <begin position="307"/>
        <end position="377"/>
    </location>
</feature>
<dbReference type="Gene3D" id="3.30.565.10">
    <property type="entry name" value="Histidine kinase-like ATPase, C-terminal domain"/>
    <property type="match status" value="1"/>
</dbReference>
<dbReference type="SUPFAM" id="SSF55785">
    <property type="entry name" value="PYP-like sensor domain (PAS domain)"/>
    <property type="match status" value="3"/>
</dbReference>
<dbReference type="Pfam" id="PF08448">
    <property type="entry name" value="PAS_4"/>
    <property type="match status" value="3"/>
</dbReference>
<keyword evidence="6" id="KW-0175">Coiled coil</keyword>
<keyword evidence="4" id="KW-0808">Transferase</keyword>
<dbReference type="InterPro" id="IPR036890">
    <property type="entry name" value="HATPase_C_sf"/>
</dbReference>
<dbReference type="Gene3D" id="3.30.450.20">
    <property type="entry name" value="PAS domain"/>
    <property type="match status" value="3"/>
</dbReference>
<dbReference type="SMART" id="SM00388">
    <property type="entry name" value="HisKA"/>
    <property type="match status" value="1"/>
</dbReference>
<dbReference type="PANTHER" id="PTHR43304">
    <property type="entry name" value="PHYTOCHROME-LIKE PROTEIN CPH1"/>
    <property type="match status" value="1"/>
</dbReference>
<dbReference type="Gene3D" id="1.10.287.130">
    <property type="match status" value="1"/>
</dbReference>
<evidence type="ECO:0000256" key="1">
    <source>
        <dbReference type="ARBA" id="ARBA00000085"/>
    </source>
</evidence>